<name>A0A927IU25_9HYPH</name>
<evidence type="ECO:0000259" key="9">
    <source>
        <dbReference type="Pfam" id="PF01488"/>
    </source>
</evidence>
<dbReference type="InterPro" id="IPR011342">
    <property type="entry name" value="Shikimate_DH"/>
</dbReference>
<feature type="binding site" evidence="8">
    <location>
        <position position="62"/>
    </location>
    <ligand>
        <name>shikimate</name>
        <dbReference type="ChEBI" id="CHEBI:36208"/>
    </ligand>
</feature>
<dbReference type="CDD" id="cd01065">
    <property type="entry name" value="NAD_bind_Shikimate_DH"/>
    <property type="match status" value="1"/>
</dbReference>
<dbReference type="InterPro" id="IPR013708">
    <property type="entry name" value="Shikimate_DH-bd_N"/>
</dbReference>
<comment type="pathway">
    <text evidence="1 8">Metabolic intermediate biosynthesis; chorismate biosynthesis; chorismate from D-erythrose 4-phosphate and phosphoenolpyruvate: step 4/7.</text>
</comment>
<evidence type="ECO:0000256" key="6">
    <source>
        <dbReference type="ARBA" id="ARBA00023141"/>
    </source>
</evidence>
<keyword evidence="3 8" id="KW-0028">Amino-acid biosynthesis</keyword>
<feature type="binding site" evidence="8">
    <location>
        <begin position="128"/>
        <end position="132"/>
    </location>
    <ligand>
        <name>NADP(+)</name>
        <dbReference type="ChEBI" id="CHEBI:58349"/>
    </ligand>
</feature>
<dbReference type="EMBL" id="JACYFU010000003">
    <property type="protein sequence ID" value="MBD8066482.1"/>
    <property type="molecule type" value="Genomic_DNA"/>
</dbReference>
<dbReference type="GO" id="GO:0019632">
    <property type="term" value="P:shikimate metabolic process"/>
    <property type="evidence" value="ECO:0007669"/>
    <property type="project" value="InterPro"/>
</dbReference>
<comment type="caution">
    <text evidence="8">Lacks conserved residue(s) required for the propagation of feature annotation.</text>
</comment>
<evidence type="ECO:0000256" key="4">
    <source>
        <dbReference type="ARBA" id="ARBA00022857"/>
    </source>
</evidence>
<feature type="binding site" evidence="8">
    <location>
        <position position="102"/>
    </location>
    <ligand>
        <name>shikimate</name>
        <dbReference type="ChEBI" id="CHEBI:36208"/>
    </ligand>
</feature>
<comment type="subunit">
    <text evidence="8">Homodimer.</text>
</comment>
<evidence type="ECO:0000256" key="7">
    <source>
        <dbReference type="ARBA" id="ARBA00049442"/>
    </source>
</evidence>
<dbReference type="GO" id="GO:0005829">
    <property type="term" value="C:cytosol"/>
    <property type="evidence" value="ECO:0007669"/>
    <property type="project" value="TreeGrafter"/>
</dbReference>
<organism evidence="12 13">
    <name type="scientific">Devosia oryzisoli</name>
    <dbReference type="NCBI Taxonomy" id="2774138"/>
    <lineage>
        <taxon>Bacteria</taxon>
        <taxon>Pseudomonadati</taxon>
        <taxon>Pseudomonadota</taxon>
        <taxon>Alphaproteobacteria</taxon>
        <taxon>Hyphomicrobiales</taxon>
        <taxon>Devosiaceae</taxon>
        <taxon>Devosia</taxon>
    </lineage>
</organism>
<dbReference type="InterPro" id="IPR022893">
    <property type="entry name" value="Shikimate_DH_fam"/>
</dbReference>
<dbReference type="Gene3D" id="3.40.50.720">
    <property type="entry name" value="NAD(P)-binding Rossmann-like Domain"/>
    <property type="match status" value="1"/>
</dbReference>
<dbReference type="Pfam" id="PF18317">
    <property type="entry name" value="SDH_C"/>
    <property type="match status" value="1"/>
</dbReference>
<dbReference type="AlphaFoldDB" id="A0A927IU25"/>
<feature type="binding site" evidence="8">
    <location>
        <position position="246"/>
    </location>
    <ligand>
        <name>shikimate</name>
        <dbReference type="ChEBI" id="CHEBI:36208"/>
    </ligand>
</feature>
<sequence>MSTKAFVIGHPIAHSRSPLIHGLWLREHGIDGSYEPIDVAPEDLGRFFDRLRTGEFAGGNVTIPHKEAVFDLCDDVDPLARTIGAVNTLVVDQGRVSGRNTDYLGFLGNLDAGAPGWSEGLDAALVIGAGGASRAILVALASRNIPVVLVNRTRETADRLAAEIEGQITVAPMDSINEVAPHVGLCVNTTSIGMHGTRFETFDLARLRPDALVTDIVYAPLVTPLLADAAARGLRTVDGLGMLLHQAVPGFAAWFGVTPSVTPDLRRRIEATLDR</sequence>
<evidence type="ECO:0000313" key="12">
    <source>
        <dbReference type="EMBL" id="MBD8066482.1"/>
    </source>
</evidence>
<evidence type="ECO:0000256" key="5">
    <source>
        <dbReference type="ARBA" id="ARBA00023002"/>
    </source>
</evidence>
<evidence type="ECO:0000259" key="11">
    <source>
        <dbReference type="Pfam" id="PF18317"/>
    </source>
</evidence>
<evidence type="ECO:0000256" key="1">
    <source>
        <dbReference type="ARBA" id="ARBA00004871"/>
    </source>
</evidence>
<dbReference type="SUPFAM" id="SSF51735">
    <property type="entry name" value="NAD(P)-binding Rossmann-fold domains"/>
    <property type="match status" value="1"/>
</dbReference>
<feature type="binding site" evidence="8">
    <location>
        <begin position="15"/>
        <end position="17"/>
    </location>
    <ligand>
        <name>shikimate</name>
        <dbReference type="ChEBI" id="CHEBI:36208"/>
    </ligand>
</feature>
<evidence type="ECO:0000256" key="8">
    <source>
        <dbReference type="HAMAP-Rule" id="MF_00222"/>
    </source>
</evidence>
<gene>
    <name evidence="8" type="primary">aroE</name>
    <name evidence="12" type="ORF">IC608_13480</name>
</gene>
<comment type="function">
    <text evidence="8">Involved in the biosynthesis of the chorismate, which leads to the biosynthesis of aromatic amino acids. Catalyzes the reversible NADPH linked reduction of 3-dehydroshikimate (DHSA) to yield shikimate (SA).</text>
</comment>
<dbReference type="EC" id="1.1.1.25" evidence="2 8"/>
<keyword evidence="6 8" id="KW-0057">Aromatic amino acid biosynthesis</keyword>
<dbReference type="InterPro" id="IPR046346">
    <property type="entry name" value="Aminoacid_DH-like_N_sf"/>
</dbReference>
<feature type="domain" description="Quinate/shikimate 5-dehydrogenase/glutamyl-tRNA reductase" evidence="9">
    <location>
        <begin position="124"/>
        <end position="191"/>
    </location>
</feature>
<dbReference type="Pfam" id="PF01488">
    <property type="entry name" value="Shikimate_DH"/>
    <property type="match status" value="1"/>
</dbReference>
<feature type="domain" description="SDH C-terminal" evidence="11">
    <location>
        <begin position="239"/>
        <end position="261"/>
    </location>
</feature>
<dbReference type="RefSeq" id="WP_191776466.1">
    <property type="nucleotide sequence ID" value="NZ_JACYFU010000003.1"/>
</dbReference>
<evidence type="ECO:0000259" key="10">
    <source>
        <dbReference type="Pfam" id="PF08501"/>
    </source>
</evidence>
<dbReference type="GO" id="GO:0009073">
    <property type="term" value="P:aromatic amino acid family biosynthetic process"/>
    <property type="evidence" value="ECO:0007669"/>
    <property type="project" value="UniProtKB-KW"/>
</dbReference>
<dbReference type="InterPro" id="IPR036291">
    <property type="entry name" value="NAD(P)-bd_dom_sf"/>
</dbReference>
<evidence type="ECO:0000313" key="13">
    <source>
        <dbReference type="Proteomes" id="UP000654108"/>
    </source>
</evidence>
<dbReference type="NCBIfam" id="NF001312">
    <property type="entry name" value="PRK00258.1-4"/>
    <property type="match status" value="1"/>
</dbReference>
<dbReference type="GO" id="GO:0008652">
    <property type="term" value="P:amino acid biosynthetic process"/>
    <property type="evidence" value="ECO:0007669"/>
    <property type="project" value="UniProtKB-KW"/>
</dbReference>
<accession>A0A927IU25</accession>
<comment type="catalytic activity">
    <reaction evidence="7 8">
        <text>shikimate + NADP(+) = 3-dehydroshikimate + NADPH + H(+)</text>
        <dbReference type="Rhea" id="RHEA:17737"/>
        <dbReference type="ChEBI" id="CHEBI:15378"/>
        <dbReference type="ChEBI" id="CHEBI:16630"/>
        <dbReference type="ChEBI" id="CHEBI:36208"/>
        <dbReference type="ChEBI" id="CHEBI:57783"/>
        <dbReference type="ChEBI" id="CHEBI:58349"/>
        <dbReference type="EC" id="1.1.1.25"/>
    </reaction>
</comment>
<feature type="binding site" evidence="8">
    <location>
        <position position="216"/>
    </location>
    <ligand>
        <name>NADP(+)</name>
        <dbReference type="ChEBI" id="CHEBI:58349"/>
    </ligand>
</feature>
<dbReference type="InterPro" id="IPR041121">
    <property type="entry name" value="SDH_C"/>
</dbReference>
<protein>
    <recommendedName>
        <fullName evidence="2 8">Shikimate dehydrogenase (NADP(+))</fullName>
        <shortName evidence="8">SDH</shortName>
        <ecNumber evidence="2 8">1.1.1.25</ecNumber>
    </recommendedName>
</protein>
<evidence type="ECO:0000256" key="3">
    <source>
        <dbReference type="ARBA" id="ARBA00022605"/>
    </source>
</evidence>
<dbReference type="Gene3D" id="3.40.50.10860">
    <property type="entry name" value="Leucine Dehydrogenase, chain A, domain 1"/>
    <property type="match status" value="1"/>
</dbReference>
<dbReference type="Pfam" id="PF08501">
    <property type="entry name" value="Shikimate_dh_N"/>
    <property type="match status" value="1"/>
</dbReference>
<dbReference type="Proteomes" id="UP000654108">
    <property type="component" value="Unassembled WGS sequence"/>
</dbReference>
<keyword evidence="13" id="KW-1185">Reference proteome</keyword>
<dbReference type="GO" id="GO:0004764">
    <property type="term" value="F:shikimate 3-dehydrogenase (NADP+) activity"/>
    <property type="evidence" value="ECO:0007669"/>
    <property type="project" value="UniProtKB-UniRule"/>
</dbReference>
<dbReference type="SUPFAM" id="SSF53223">
    <property type="entry name" value="Aminoacid dehydrogenase-like, N-terminal domain"/>
    <property type="match status" value="1"/>
</dbReference>
<dbReference type="PANTHER" id="PTHR21089">
    <property type="entry name" value="SHIKIMATE DEHYDROGENASE"/>
    <property type="match status" value="1"/>
</dbReference>
<keyword evidence="4 8" id="KW-0521">NADP</keyword>
<dbReference type="GO" id="GO:0050661">
    <property type="term" value="F:NADP binding"/>
    <property type="evidence" value="ECO:0007669"/>
    <property type="project" value="InterPro"/>
</dbReference>
<proteinExistence type="inferred from homology"/>
<feature type="domain" description="Shikimate dehydrogenase substrate binding N-terminal" evidence="10">
    <location>
        <begin position="7"/>
        <end position="89"/>
    </location>
</feature>
<evidence type="ECO:0000256" key="2">
    <source>
        <dbReference type="ARBA" id="ARBA00012962"/>
    </source>
</evidence>
<dbReference type="InterPro" id="IPR006151">
    <property type="entry name" value="Shikm_DH/Glu-tRNA_Rdtase"/>
</dbReference>
<dbReference type="HAMAP" id="MF_00222">
    <property type="entry name" value="Shikimate_DH_AroE"/>
    <property type="match status" value="1"/>
</dbReference>
<feature type="binding site" evidence="8">
    <location>
        <position position="87"/>
    </location>
    <ligand>
        <name>shikimate</name>
        <dbReference type="ChEBI" id="CHEBI:36208"/>
    </ligand>
</feature>
<comment type="caution">
    <text evidence="12">The sequence shown here is derived from an EMBL/GenBank/DDBJ whole genome shotgun (WGS) entry which is preliminary data.</text>
</comment>
<dbReference type="PANTHER" id="PTHR21089:SF1">
    <property type="entry name" value="BIFUNCTIONAL 3-DEHYDROQUINATE DEHYDRATASE_SHIKIMATE DEHYDROGENASE, CHLOROPLASTIC"/>
    <property type="match status" value="1"/>
</dbReference>
<keyword evidence="5 8" id="KW-0560">Oxidoreductase</keyword>
<feature type="active site" description="Proton acceptor" evidence="8">
    <location>
        <position position="66"/>
    </location>
</feature>
<feature type="binding site" evidence="8">
    <location>
        <position position="239"/>
    </location>
    <ligand>
        <name>NADP(+)</name>
        <dbReference type="ChEBI" id="CHEBI:58349"/>
    </ligand>
</feature>
<dbReference type="GO" id="GO:0009423">
    <property type="term" value="P:chorismate biosynthetic process"/>
    <property type="evidence" value="ECO:0007669"/>
    <property type="project" value="UniProtKB-UniRule"/>
</dbReference>
<reference evidence="12" key="1">
    <citation type="submission" date="2020-09" db="EMBL/GenBank/DDBJ databases">
        <title>Genome seq and assembly of Devosia sp.</title>
        <authorList>
            <person name="Chhetri G."/>
        </authorList>
    </citation>
    <scope>NUCLEOTIDE SEQUENCE</scope>
    <source>
        <strain evidence="12">PTR5</strain>
    </source>
</reference>
<feature type="binding site" evidence="8">
    <location>
        <position position="218"/>
    </location>
    <ligand>
        <name>shikimate</name>
        <dbReference type="ChEBI" id="CHEBI:36208"/>
    </ligand>
</feature>
<comment type="similarity">
    <text evidence="8">Belongs to the shikimate dehydrogenase family.</text>
</comment>
<dbReference type="NCBIfam" id="TIGR00507">
    <property type="entry name" value="aroE"/>
    <property type="match status" value="1"/>
</dbReference>